<dbReference type="SMART" id="SM00630">
    <property type="entry name" value="Sema"/>
    <property type="match status" value="1"/>
</dbReference>
<evidence type="ECO:0000256" key="6">
    <source>
        <dbReference type="ARBA" id="ARBA00022729"/>
    </source>
</evidence>
<keyword evidence="9" id="KW-1133">Transmembrane helix</keyword>
<dbReference type="HOGENOM" id="CLU_009051_4_1_1"/>
<comment type="similarity">
    <text evidence="2">Belongs to the semaphorin family.</text>
</comment>
<dbReference type="GO" id="GO:0030335">
    <property type="term" value="P:positive regulation of cell migration"/>
    <property type="evidence" value="ECO:0007669"/>
    <property type="project" value="TreeGrafter"/>
</dbReference>
<keyword evidence="8" id="KW-0524">Neurogenesis</keyword>
<evidence type="ECO:0000256" key="4">
    <source>
        <dbReference type="ARBA" id="ARBA00022553"/>
    </source>
</evidence>
<dbReference type="GO" id="GO:0030215">
    <property type="term" value="F:semaphorin receptor binding"/>
    <property type="evidence" value="ECO:0007669"/>
    <property type="project" value="InterPro"/>
</dbReference>
<dbReference type="SMART" id="SM00423">
    <property type="entry name" value="PSI"/>
    <property type="match status" value="1"/>
</dbReference>
<keyword evidence="3" id="KW-0217">Developmental protein</keyword>
<evidence type="ECO:0000256" key="7">
    <source>
        <dbReference type="ARBA" id="ARBA00022782"/>
    </source>
</evidence>
<reference evidence="18" key="2">
    <citation type="submission" date="2025-08" db="UniProtKB">
        <authorList>
            <consortium name="Ensembl"/>
        </authorList>
    </citation>
    <scope>IDENTIFICATION</scope>
</reference>
<evidence type="ECO:0000313" key="18">
    <source>
        <dbReference type="Ensembl" id="ENSLACP00000010997.1"/>
    </source>
</evidence>
<dbReference type="OMA" id="KKAAVYW"/>
<dbReference type="PANTHER" id="PTHR11036:SF146">
    <property type="entry name" value="SEMA DOMAIN-CONTAINING PROTEIN"/>
    <property type="match status" value="1"/>
</dbReference>
<evidence type="ECO:0000256" key="9">
    <source>
        <dbReference type="ARBA" id="ARBA00022989"/>
    </source>
</evidence>
<sequence>PKMYGCILIYLVSGLIEHTEASMFNCIPRKTVNYKNGNIRTFTKEGISNFSTLLLSEDSDILFVGAREAIFALDLKNISKEISHEYWTVSKEMQEECKNKGKTKDTECRNYIRSLHEVDDTKFYVCGTNAFQPTCDFMIVKDGQIKLEGMPEDGKGKCPYEPTQRYTSIMVVDGQLYSATQYNFLGSEPIILRSLGKNLRTEFKATWLNEPSFVSMDVVRESEDNLDGDDDKIYVFFTETAIEFDFYEKLLIPRIARICKDDLGGQRTLQKKWTSFLKATLICSVPELSFQFNIVQDVFVLKTGNWKDTIFYGVFTPQWGKLDISAVCAFSMTTIQEIFSKGYYKGPVTVGQSHVKWVMYSGVVPTPRPGACINNNARRLQYNTSLDLPDKTLQFVKDHPLMNEPVPSINHQPVLVKRGSNYTRVVVDRVTGLDKKIYDVMFIGTDKGYLHKAINFDGEMFIIEEVQLFNSPEPVESLQLSSAKGQVYVGSPSQVVQVPVSVCSRYADCMDCVLARDPYCAWDQTQKHCSAVNRSANSENWIQSVKHGDPSKCPQTGNHEAEKRTVIPGSNVRLKCVPMSKLAVTKWIVNGSILQPINSKYLFYDNGMIIFNVSVADVGLYICESVE</sequence>
<reference evidence="18" key="3">
    <citation type="submission" date="2025-09" db="UniProtKB">
        <authorList>
            <consortium name="Ensembl"/>
        </authorList>
    </citation>
    <scope>IDENTIFICATION</scope>
</reference>
<dbReference type="SUPFAM" id="SSF103575">
    <property type="entry name" value="Plexin repeat"/>
    <property type="match status" value="1"/>
</dbReference>
<evidence type="ECO:0000256" key="3">
    <source>
        <dbReference type="ARBA" id="ARBA00022473"/>
    </source>
</evidence>
<evidence type="ECO:0000256" key="5">
    <source>
        <dbReference type="ARBA" id="ARBA00022692"/>
    </source>
</evidence>
<dbReference type="GO" id="GO:0007411">
    <property type="term" value="P:axon guidance"/>
    <property type="evidence" value="ECO:0007669"/>
    <property type="project" value="TreeGrafter"/>
</dbReference>
<dbReference type="eggNOG" id="KOG3611">
    <property type="taxonomic scope" value="Eukaryota"/>
</dbReference>
<keyword evidence="11" id="KW-1015">Disulfide bond</keyword>
<dbReference type="Pfam" id="PF01437">
    <property type="entry name" value="PSI"/>
    <property type="match status" value="1"/>
</dbReference>
<dbReference type="FunFam" id="2.130.10.10:FF:000033">
    <property type="entry name" value="Semaphorin 4B"/>
    <property type="match status" value="1"/>
</dbReference>
<dbReference type="AlphaFoldDB" id="H3AMX6"/>
<dbReference type="InterPro" id="IPR013783">
    <property type="entry name" value="Ig-like_fold"/>
</dbReference>
<dbReference type="STRING" id="7897.ENSLACP00000010997"/>
<keyword evidence="10" id="KW-0472">Membrane</keyword>
<evidence type="ECO:0000313" key="19">
    <source>
        <dbReference type="Proteomes" id="UP000008672"/>
    </source>
</evidence>
<dbReference type="GO" id="GO:0045499">
    <property type="term" value="F:chemorepellent activity"/>
    <property type="evidence" value="ECO:0007669"/>
    <property type="project" value="TreeGrafter"/>
</dbReference>
<dbReference type="PROSITE" id="PS50835">
    <property type="entry name" value="IG_LIKE"/>
    <property type="match status" value="1"/>
</dbReference>
<feature type="domain" description="Ig-like" evidence="16">
    <location>
        <begin position="554"/>
        <end position="627"/>
    </location>
</feature>
<dbReference type="GO" id="GO:0000122">
    <property type="term" value="P:negative regulation of transcription by RNA polymerase II"/>
    <property type="evidence" value="ECO:0007669"/>
    <property type="project" value="TreeGrafter"/>
</dbReference>
<dbReference type="PANTHER" id="PTHR11036">
    <property type="entry name" value="SEMAPHORIN"/>
    <property type="match status" value="1"/>
</dbReference>
<keyword evidence="12" id="KW-0325">Glycoprotein</keyword>
<keyword evidence="6 15" id="KW-0732">Signal</keyword>
<comment type="caution">
    <text evidence="14">Lacks conserved residue(s) required for the propagation of feature annotation.</text>
</comment>
<feature type="signal peptide" evidence="15">
    <location>
        <begin position="1"/>
        <end position="21"/>
    </location>
</feature>
<dbReference type="Gene3D" id="2.130.10.10">
    <property type="entry name" value="YVTN repeat-like/Quinoprotein amine dehydrogenase"/>
    <property type="match status" value="1"/>
</dbReference>
<dbReference type="GO" id="GO:0001755">
    <property type="term" value="P:neural crest cell migration"/>
    <property type="evidence" value="ECO:0007669"/>
    <property type="project" value="TreeGrafter"/>
</dbReference>
<accession>H3AMX6</accession>
<evidence type="ECO:0000256" key="12">
    <source>
        <dbReference type="ARBA" id="ARBA00023180"/>
    </source>
</evidence>
<dbReference type="EMBL" id="AFYH01145729">
    <property type="status" value="NOT_ANNOTATED_CDS"/>
    <property type="molecule type" value="Genomic_DNA"/>
</dbReference>
<organism evidence="18 19">
    <name type="scientific">Latimeria chalumnae</name>
    <name type="common">Coelacanth</name>
    <dbReference type="NCBI Taxonomy" id="7897"/>
    <lineage>
        <taxon>Eukaryota</taxon>
        <taxon>Metazoa</taxon>
        <taxon>Chordata</taxon>
        <taxon>Craniata</taxon>
        <taxon>Vertebrata</taxon>
        <taxon>Euteleostomi</taxon>
        <taxon>Coelacanthiformes</taxon>
        <taxon>Coelacanthidae</taxon>
        <taxon>Latimeria</taxon>
    </lineage>
</organism>
<evidence type="ECO:0000256" key="10">
    <source>
        <dbReference type="ARBA" id="ARBA00023136"/>
    </source>
</evidence>
<dbReference type="InterPro" id="IPR015943">
    <property type="entry name" value="WD40/YVTN_repeat-like_dom_sf"/>
</dbReference>
<evidence type="ECO:0000256" key="13">
    <source>
        <dbReference type="ARBA" id="ARBA00023319"/>
    </source>
</evidence>
<dbReference type="InParanoid" id="H3AMX6"/>
<dbReference type="Proteomes" id="UP000008672">
    <property type="component" value="Unassembled WGS sequence"/>
</dbReference>
<evidence type="ECO:0000256" key="11">
    <source>
        <dbReference type="ARBA" id="ARBA00023157"/>
    </source>
</evidence>
<dbReference type="InterPro" id="IPR036179">
    <property type="entry name" value="Ig-like_dom_sf"/>
</dbReference>
<feature type="chain" id="PRO_5003580458" description="Semaphorin 4D" evidence="15">
    <location>
        <begin position="22"/>
        <end position="627"/>
    </location>
</feature>
<keyword evidence="13" id="KW-0393">Immunoglobulin domain</keyword>
<dbReference type="GO" id="GO:0043931">
    <property type="term" value="P:ossification involved in bone maturation"/>
    <property type="evidence" value="ECO:0007669"/>
    <property type="project" value="TreeGrafter"/>
</dbReference>
<dbReference type="InterPro" id="IPR016201">
    <property type="entry name" value="PSI"/>
</dbReference>
<dbReference type="Gene3D" id="3.30.1680.10">
    <property type="entry name" value="ligand-binding face of the semaphorins, domain 2"/>
    <property type="match status" value="1"/>
</dbReference>
<protein>
    <recommendedName>
        <fullName evidence="20">Semaphorin 4D</fullName>
    </recommendedName>
</protein>
<reference evidence="19" key="1">
    <citation type="submission" date="2011-08" db="EMBL/GenBank/DDBJ databases">
        <title>The draft genome of Latimeria chalumnae.</title>
        <authorList>
            <person name="Di Palma F."/>
            <person name="Alfoldi J."/>
            <person name="Johnson J."/>
            <person name="Berlin A."/>
            <person name="Gnerre S."/>
            <person name="Jaffe D."/>
            <person name="MacCallum I."/>
            <person name="Young S."/>
            <person name="Walker B.J."/>
            <person name="Lander E."/>
            <person name="Lindblad-Toh K."/>
        </authorList>
    </citation>
    <scope>NUCLEOTIDE SEQUENCE [LARGE SCALE GENOMIC DNA]</scope>
    <source>
        <strain evidence="19">Wild caught</strain>
    </source>
</reference>
<dbReference type="Gene3D" id="2.60.40.10">
    <property type="entry name" value="Immunoglobulins"/>
    <property type="match status" value="1"/>
</dbReference>
<dbReference type="GO" id="GO:0005886">
    <property type="term" value="C:plasma membrane"/>
    <property type="evidence" value="ECO:0007669"/>
    <property type="project" value="TreeGrafter"/>
</dbReference>
<evidence type="ECO:0000256" key="2">
    <source>
        <dbReference type="ARBA" id="ARBA00009492"/>
    </source>
</evidence>
<evidence type="ECO:0000256" key="15">
    <source>
        <dbReference type="SAM" id="SignalP"/>
    </source>
</evidence>
<dbReference type="Ensembl" id="ENSLACT00000011079.1">
    <property type="protein sequence ID" value="ENSLACP00000010997.1"/>
    <property type="gene ID" value="ENSLACG00000009677.1"/>
</dbReference>
<dbReference type="SUPFAM" id="SSF101912">
    <property type="entry name" value="Sema domain"/>
    <property type="match status" value="1"/>
</dbReference>
<dbReference type="InterPro" id="IPR002165">
    <property type="entry name" value="Plexin_repeat"/>
</dbReference>
<dbReference type="InterPro" id="IPR001627">
    <property type="entry name" value="Semap_dom"/>
</dbReference>
<proteinExistence type="inferred from homology"/>
<dbReference type="InterPro" id="IPR036352">
    <property type="entry name" value="Semap_dom_sf"/>
</dbReference>
<dbReference type="PROSITE" id="PS51004">
    <property type="entry name" value="SEMA"/>
    <property type="match status" value="1"/>
</dbReference>
<keyword evidence="5" id="KW-0812">Transmembrane</keyword>
<gene>
    <name evidence="18" type="primary">LOC102366200</name>
</gene>
<dbReference type="SUPFAM" id="SSF48726">
    <property type="entry name" value="Immunoglobulin"/>
    <property type="match status" value="1"/>
</dbReference>
<evidence type="ECO:0008006" key="20">
    <source>
        <dbReference type="Google" id="ProtNLM"/>
    </source>
</evidence>
<evidence type="ECO:0000256" key="8">
    <source>
        <dbReference type="ARBA" id="ARBA00022902"/>
    </source>
</evidence>
<evidence type="ECO:0000256" key="1">
    <source>
        <dbReference type="ARBA" id="ARBA00004479"/>
    </source>
</evidence>
<keyword evidence="19" id="KW-1185">Reference proteome</keyword>
<dbReference type="CDD" id="cd11240">
    <property type="entry name" value="Sema_4"/>
    <property type="match status" value="1"/>
</dbReference>
<evidence type="ECO:0000259" key="16">
    <source>
        <dbReference type="PROSITE" id="PS50835"/>
    </source>
</evidence>
<name>H3AMX6_LATCH</name>
<dbReference type="GeneTree" id="ENSGT00940000167763"/>
<comment type="subcellular location">
    <subcellularLocation>
        <location evidence="1">Membrane</location>
        <topology evidence="1">Single-pass type I membrane protein</topology>
    </subcellularLocation>
</comment>
<evidence type="ECO:0000256" key="14">
    <source>
        <dbReference type="PROSITE-ProRule" id="PRU00352"/>
    </source>
</evidence>
<feature type="domain" description="Sema" evidence="17">
    <location>
        <begin position="29"/>
        <end position="500"/>
    </location>
</feature>
<dbReference type="GO" id="GO:0005615">
    <property type="term" value="C:extracellular space"/>
    <property type="evidence" value="ECO:0007669"/>
    <property type="project" value="TreeGrafter"/>
</dbReference>
<dbReference type="InterPro" id="IPR027231">
    <property type="entry name" value="Semaphorin"/>
</dbReference>
<dbReference type="GO" id="GO:0071526">
    <property type="term" value="P:semaphorin-plexin signaling pathway"/>
    <property type="evidence" value="ECO:0007669"/>
    <property type="project" value="TreeGrafter"/>
</dbReference>
<keyword evidence="4" id="KW-0597">Phosphoprotein</keyword>
<dbReference type="InterPro" id="IPR007110">
    <property type="entry name" value="Ig-like_dom"/>
</dbReference>
<keyword evidence="7" id="KW-0221">Differentiation</keyword>
<evidence type="ECO:0000259" key="17">
    <source>
        <dbReference type="PROSITE" id="PS51004"/>
    </source>
</evidence>
<dbReference type="Pfam" id="PF01403">
    <property type="entry name" value="Sema"/>
    <property type="match status" value="1"/>
</dbReference>